<dbReference type="SUPFAM" id="SSF58104">
    <property type="entry name" value="Methyl-accepting chemotaxis protein (MCP) signaling domain"/>
    <property type="match status" value="1"/>
</dbReference>
<dbReference type="PRINTS" id="PR00260">
    <property type="entry name" value="CHEMTRNSDUCR"/>
</dbReference>
<reference evidence="6" key="1">
    <citation type="journal article" date="2021" name="mSystems">
        <title>Bacteria and Archaea Synergistically Convert Glycine Betaine to Biogenic Methane in the Formosa Cold Seep of the South China Sea.</title>
        <authorList>
            <person name="Li L."/>
            <person name="Zhang W."/>
            <person name="Zhang S."/>
            <person name="Song L."/>
            <person name="Sun Q."/>
            <person name="Zhang H."/>
            <person name="Xiang H."/>
            <person name="Dong X."/>
        </authorList>
    </citation>
    <scope>NUCLEOTIDE SEQUENCE</scope>
    <source>
        <strain evidence="6">ZWT</strain>
    </source>
</reference>
<keyword evidence="4" id="KW-1133">Transmembrane helix</keyword>
<dbReference type="GO" id="GO:0016020">
    <property type="term" value="C:membrane"/>
    <property type="evidence" value="ECO:0007669"/>
    <property type="project" value="InterPro"/>
</dbReference>
<keyword evidence="7" id="KW-1185">Reference proteome</keyword>
<dbReference type="InterPro" id="IPR004089">
    <property type="entry name" value="MCPsignal_dom"/>
</dbReference>
<evidence type="ECO:0000256" key="3">
    <source>
        <dbReference type="PROSITE-ProRule" id="PRU00284"/>
    </source>
</evidence>
<dbReference type="InterPro" id="IPR004090">
    <property type="entry name" value="Chemotax_Me-accpt_rcpt"/>
</dbReference>
<dbReference type="PROSITE" id="PS50111">
    <property type="entry name" value="CHEMOTAXIS_TRANSDUC_2"/>
    <property type="match status" value="1"/>
</dbReference>
<comment type="caution">
    <text evidence="6">The sequence shown here is derived from an EMBL/GenBank/DDBJ whole genome shotgun (WGS) entry which is preliminary data.</text>
</comment>
<feature type="domain" description="Methyl-accepting transducer" evidence="5">
    <location>
        <begin position="145"/>
        <end position="402"/>
    </location>
</feature>
<sequence>MLMKQLNNTTQSKENKIKKYIVTTMITIIPSTFVLGIITSNILSLSGNKFILNIVFYLFSGILIGCTSIIKNIKKHIKPSILINQFGHSLEQNDLTYRIDNVENLSETETLINLNNTMEKLRLLIQEIKELSTSVHDISEDNKTLLDNALEVTTQVTSSVTDLARTSTKQIDVIEECNNLIYSTSEGLKNILSDMTSSKQLTEKAITTINYGEKSIEVQKNKMHETKNASSSAVESINTLESKSIEIGQIVDVIASISEQTNLLALNASIEAARAGEHGRGFTVVAEEIRNLAEQSNLSAKQIGELALHVQSGVNETVQQITKVEEVISEQNSSLVETINAFKEISQVVHMITSNLNNVADSSLILSNNCNKTVDEMNGFLSISQTYAASSEDVSVSMGEQSKTIKIVRESADNLLNSVKKLEVSIEKYKL</sequence>
<gene>
    <name evidence="6" type="ORF">KDK92_06200</name>
</gene>
<organism evidence="6 7">
    <name type="scientific">Oceanirhabdus seepicola</name>
    <dbReference type="NCBI Taxonomy" id="2828781"/>
    <lineage>
        <taxon>Bacteria</taxon>
        <taxon>Bacillati</taxon>
        <taxon>Bacillota</taxon>
        <taxon>Clostridia</taxon>
        <taxon>Eubacteriales</taxon>
        <taxon>Clostridiaceae</taxon>
        <taxon>Oceanirhabdus</taxon>
    </lineage>
</organism>
<evidence type="ECO:0000256" key="1">
    <source>
        <dbReference type="ARBA" id="ARBA00023224"/>
    </source>
</evidence>
<dbReference type="Pfam" id="PF00015">
    <property type="entry name" value="MCPsignal"/>
    <property type="match status" value="1"/>
</dbReference>
<dbReference type="PANTHER" id="PTHR32089:SF112">
    <property type="entry name" value="LYSOZYME-LIKE PROTEIN-RELATED"/>
    <property type="match status" value="1"/>
</dbReference>
<reference evidence="6" key="2">
    <citation type="submission" date="2021-04" db="EMBL/GenBank/DDBJ databases">
        <authorList>
            <person name="Dong X."/>
        </authorList>
    </citation>
    <scope>NUCLEOTIDE SEQUENCE</scope>
    <source>
        <strain evidence="6">ZWT</strain>
    </source>
</reference>
<dbReference type="GO" id="GO:0007165">
    <property type="term" value="P:signal transduction"/>
    <property type="evidence" value="ECO:0007669"/>
    <property type="project" value="UniProtKB-KW"/>
</dbReference>
<evidence type="ECO:0000256" key="4">
    <source>
        <dbReference type="SAM" id="Phobius"/>
    </source>
</evidence>
<feature type="transmembrane region" description="Helical" evidence="4">
    <location>
        <begin position="20"/>
        <end position="38"/>
    </location>
</feature>
<evidence type="ECO:0000313" key="6">
    <source>
        <dbReference type="EMBL" id="MCM1989325.1"/>
    </source>
</evidence>
<evidence type="ECO:0000256" key="2">
    <source>
        <dbReference type="ARBA" id="ARBA00029447"/>
    </source>
</evidence>
<accession>A0A9J6P0D0</accession>
<dbReference type="SMART" id="SM00283">
    <property type="entry name" value="MA"/>
    <property type="match status" value="1"/>
</dbReference>
<dbReference type="GO" id="GO:0004888">
    <property type="term" value="F:transmembrane signaling receptor activity"/>
    <property type="evidence" value="ECO:0007669"/>
    <property type="project" value="InterPro"/>
</dbReference>
<proteinExistence type="inferred from homology"/>
<dbReference type="AlphaFoldDB" id="A0A9J6P0D0"/>
<keyword evidence="1 3" id="KW-0807">Transducer</keyword>
<keyword evidence="4" id="KW-0472">Membrane</keyword>
<name>A0A9J6P0D0_9CLOT</name>
<comment type="similarity">
    <text evidence="2">Belongs to the methyl-accepting chemotaxis (MCP) protein family.</text>
</comment>
<dbReference type="GO" id="GO:0006935">
    <property type="term" value="P:chemotaxis"/>
    <property type="evidence" value="ECO:0007669"/>
    <property type="project" value="InterPro"/>
</dbReference>
<dbReference type="Proteomes" id="UP001056429">
    <property type="component" value="Unassembled WGS sequence"/>
</dbReference>
<evidence type="ECO:0000259" key="5">
    <source>
        <dbReference type="PROSITE" id="PS50111"/>
    </source>
</evidence>
<dbReference type="EMBL" id="JAGSOJ010000001">
    <property type="protein sequence ID" value="MCM1989325.1"/>
    <property type="molecule type" value="Genomic_DNA"/>
</dbReference>
<dbReference type="PANTHER" id="PTHR32089">
    <property type="entry name" value="METHYL-ACCEPTING CHEMOTAXIS PROTEIN MCPB"/>
    <property type="match status" value="1"/>
</dbReference>
<evidence type="ECO:0000313" key="7">
    <source>
        <dbReference type="Proteomes" id="UP001056429"/>
    </source>
</evidence>
<protein>
    <submittedName>
        <fullName evidence="6">Chemotaxis protein</fullName>
    </submittedName>
</protein>
<dbReference type="Gene3D" id="1.10.287.950">
    <property type="entry name" value="Methyl-accepting chemotaxis protein"/>
    <property type="match status" value="1"/>
</dbReference>
<keyword evidence="4" id="KW-0812">Transmembrane</keyword>
<feature type="transmembrane region" description="Helical" evidence="4">
    <location>
        <begin position="50"/>
        <end position="70"/>
    </location>
</feature>